<dbReference type="AlphaFoldDB" id="A0AAD6XSD4"/>
<protein>
    <submittedName>
        <fullName evidence="1">Uncharacterized protein</fullName>
    </submittedName>
</protein>
<sequence>MALLSEKRATRNFSPAEIWRLFLPQSITWLRLVVGNWLFVASSDNHTSKISCWDMSLVFQGYTEPIAEAYLPGQVKTGELEIQNSGIVLALGLGPGSLAVHIITLSQRAGVHVFSELYRAEGSSHVLLLSGHLVGCAQRHGAIIPHLINWRDRRIHNIPPPPGGLDVPGRRSVPHLMVVWSGILVIIRSTSFEFYNLFTPAGDAIAFAKLIAISSIWEAVICDLHAMDAVTVRPLRLIVLSPRGVEMFVIDPDVLAPLDEERTCVRVCIAKPSPFYDRWKAPWYHLCVSQSGRRILWLSVASNIDEGSDGPQLLSMAVPFSMPVPLLPTGPESLCIWSKIPGDSPQPALWALPALDFDDALGLTVVGNCFGELAIYDQYGRNPELCGALGADFTAFGSRTQPLLPTKPVLLGLDMPPCSPIDPPGFDLSLFTRWSQDDIVLGEPWRTDWVTELSAEHQYCQYSEWHMWTGAPSDFAWQVEHAYGFPGPVVPQAYAYSDRAHQYLLLRAGDQYLAWIPGYAVETELRSWPNSTLPQYFTISHSQPEFYVRQTALMEGAMYTSFRRTEEERGRNRWAEQMERGGGLHRSFVGVA</sequence>
<dbReference type="Proteomes" id="UP001222325">
    <property type="component" value="Unassembled WGS sequence"/>
</dbReference>
<proteinExistence type="predicted"/>
<reference evidence="1" key="1">
    <citation type="submission" date="2023-03" db="EMBL/GenBank/DDBJ databases">
        <title>Massive genome expansion in bonnet fungi (Mycena s.s.) driven by repeated elements and novel gene families across ecological guilds.</title>
        <authorList>
            <consortium name="Lawrence Berkeley National Laboratory"/>
            <person name="Harder C.B."/>
            <person name="Miyauchi S."/>
            <person name="Viragh M."/>
            <person name="Kuo A."/>
            <person name="Thoen E."/>
            <person name="Andreopoulos B."/>
            <person name="Lu D."/>
            <person name="Skrede I."/>
            <person name="Drula E."/>
            <person name="Henrissat B."/>
            <person name="Morin E."/>
            <person name="Kohler A."/>
            <person name="Barry K."/>
            <person name="LaButti K."/>
            <person name="Morin E."/>
            <person name="Salamov A."/>
            <person name="Lipzen A."/>
            <person name="Mereny Z."/>
            <person name="Hegedus B."/>
            <person name="Baldrian P."/>
            <person name="Stursova M."/>
            <person name="Weitz H."/>
            <person name="Taylor A."/>
            <person name="Grigoriev I.V."/>
            <person name="Nagy L.G."/>
            <person name="Martin F."/>
            <person name="Kauserud H."/>
        </authorList>
    </citation>
    <scope>NUCLEOTIDE SEQUENCE</scope>
    <source>
        <strain evidence="1">CBHHK173m</strain>
    </source>
</reference>
<accession>A0AAD6XSD4</accession>
<gene>
    <name evidence="1" type="ORF">B0H15DRAFT_849841</name>
</gene>
<dbReference type="EMBL" id="JARJCN010000039">
    <property type="protein sequence ID" value="KAJ7084032.1"/>
    <property type="molecule type" value="Genomic_DNA"/>
</dbReference>
<evidence type="ECO:0000313" key="2">
    <source>
        <dbReference type="Proteomes" id="UP001222325"/>
    </source>
</evidence>
<organism evidence="1 2">
    <name type="scientific">Mycena belliarum</name>
    <dbReference type="NCBI Taxonomy" id="1033014"/>
    <lineage>
        <taxon>Eukaryota</taxon>
        <taxon>Fungi</taxon>
        <taxon>Dikarya</taxon>
        <taxon>Basidiomycota</taxon>
        <taxon>Agaricomycotina</taxon>
        <taxon>Agaricomycetes</taxon>
        <taxon>Agaricomycetidae</taxon>
        <taxon>Agaricales</taxon>
        <taxon>Marasmiineae</taxon>
        <taxon>Mycenaceae</taxon>
        <taxon>Mycena</taxon>
    </lineage>
</organism>
<keyword evidence="2" id="KW-1185">Reference proteome</keyword>
<name>A0AAD6XSD4_9AGAR</name>
<comment type="caution">
    <text evidence="1">The sequence shown here is derived from an EMBL/GenBank/DDBJ whole genome shotgun (WGS) entry which is preliminary data.</text>
</comment>
<evidence type="ECO:0000313" key="1">
    <source>
        <dbReference type="EMBL" id="KAJ7084032.1"/>
    </source>
</evidence>